<evidence type="ECO:0000313" key="1">
    <source>
        <dbReference type="EMBL" id="NQE37537.1"/>
    </source>
</evidence>
<reference evidence="1 2" key="1">
    <citation type="journal article" date="2020" name="Sci. Rep.">
        <title>A novel cyanobacterial geosmin producer, revising GeoA distribution and dispersion patterns in Bacteria.</title>
        <authorList>
            <person name="Churro C."/>
            <person name="Semedo-Aguiar A.P."/>
            <person name="Silva A.D."/>
            <person name="Pereira-Leal J.B."/>
            <person name="Leite R.B."/>
        </authorList>
    </citation>
    <scope>NUCLEOTIDE SEQUENCE [LARGE SCALE GENOMIC DNA]</scope>
    <source>
        <strain evidence="1 2">IPMA8</strain>
    </source>
</reference>
<evidence type="ECO:0000313" key="2">
    <source>
        <dbReference type="Proteomes" id="UP000702425"/>
    </source>
</evidence>
<name>A0ABX2D4G4_9CYAN</name>
<organism evidence="1 2">
    <name type="scientific">Microcoleus asticus IPMA8</name>
    <dbReference type="NCBI Taxonomy" id="2563858"/>
    <lineage>
        <taxon>Bacteria</taxon>
        <taxon>Bacillati</taxon>
        <taxon>Cyanobacteriota</taxon>
        <taxon>Cyanophyceae</taxon>
        <taxon>Oscillatoriophycideae</taxon>
        <taxon>Oscillatoriales</taxon>
        <taxon>Microcoleaceae</taxon>
        <taxon>Microcoleus</taxon>
        <taxon>Microcoleus asticus</taxon>
    </lineage>
</organism>
<dbReference type="EMBL" id="SRRZ01000135">
    <property type="protein sequence ID" value="NQE37537.1"/>
    <property type="molecule type" value="Genomic_DNA"/>
</dbReference>
<sequence length="161" mass="17769">MSLIVNLNDPNLWTPVWELDVSAQTLGSDVETDSYIRIPEQKCPIILHKSLLAVYASNPLAKPGWFSAGYLSQSISLPLTVGGSPTSYASSRRIILGRTQIVPFLDIGVADFAIAFLCHRWHRQIKLVVWEYQGNVSTTELTAIAALSQQLNSIESKIDSL</sequence>
<protein>
    <submittedName>
        <fullName evidence="1">Uncharacterized protein</fullName>
    </submittedName>
</protein>
<accession>A0ABX2D4G4</accession>
<keyword evidence="2" id="KW-1185">Reference proteome</keyword>
<dbReference type="RefSeq" id="WP_172191659.1">
    <property type="nucleotide sequence ID" value="NZ_CAWPPK010000041.1"/>
</dbReference>
<comment type="caution">
    <text evidence="1">The sequence shown here is derived from an EMBL/GenBank/DDBJ whole genome shotgun (WGS) entry which is preliminary data.</text>
</comment>
<dbReference type="Proteomes" id="UP000702425">
    <property type="component" value="Unassembled WGS sequence"/>
</dbReference>
<proteinExistence type="predicted"/>
<gene>
    <name evidence="1" type="ORF">E5S67_05310</name>
</gene>